<evidence type="ECO:0000313" key="2">
    <source>
        <dbReference type="Proteomes" id="UP001464555"/>
    </source>
</evidence>
<name>A0ABU9HT75_9FLAO</name>
<accession>A0ABU9HT75</accession>
<dbReference type="RefSeq" id="WP_341695418.1">
    <property type="nucleotide sequence ID" value="NZ_JBBYHR010000001.1"/>
</dbReference>
<dbReference type="EMBL" id="JBBYHR010000001">
    <property type="protein sequence ID" value="MEL1243100.1"/>
    <property type="molecule type" value="Genomic_DNA"/>
</dbReference>
<evidence type="ECO:0000313" key="1">
    <source>
        <dbReference type="EMBL" id="MEL1243100.1"/>
    </source>
</evidence>
<reference evidence="1 2" key="1">
    <citation type="submission" date="2024-04" db="EMBL/GenBank/DDBJ databases">
        <title>Flavobacterium sp. DGU11 16S ribosomal RNA gene Genome sequencing and assembly.</title>
        <authorList>
            <person name="Park S."/>
        </authorList>
    </citation>
    <scope>NUCLEOTIDE SEQUENCE [LARGE SCALE GENOMIC DNA]</scope>
    <source>
        <strain evidence="1 2">DGU11</strain>
    </source>
</reference>
<sequence>MKILVTVILTVLLTSCGMYSYRYDETSREIMSEQEIYITSIFIDGDNGIGASFIQKPDKKVYRVSIDSLNYYFTCRQGGCPFAFEKGKEYKISILPAGDRHLAPLVIKY</sequence>
<comment type="caution">
    <text evidence="1">The sequence shown here is derived from an EMBL/GenBank/DDBJ whole genome shotgun (WGS) entry which is preliminary data.</text>
</comment>
<protein>
    <recommendedName>
        <fullName evidence="3">Lipoprotein</fullName>
    </recommendedName>
</protein>
<dbReference type="PROSITE" id="PS51257">
    <property type="entry name" value="PROKAR_LIPOPROTEIN"/>
    <property type="match status" value="1"/>
</dbReference>
<proteinExistence type="predicted"/>
<keyword evidence="2" id="KW-1185">Reference proteome</keyword>
<gene>
    <name evidence="1" type="ORF">AAEO56_02405</name>
</gene>
<evidence type="ECO:0008006" key="3">
    <source>
        <dbReference type="Google" id="ProtNLM"/>
    </source>
</evidence>
<dbReference type="Proteomes" id="UP001464555">
    <property type="component" value="Unassembled WGS sequence"/>
</dbReference>
<organism evidence="1 2">
    <name type="scientific">Flavobacterium arundinis</name>
    <dbReference type="NCBI Taxonomy" id="3139143"/>
    <lineage>
        <taxon>Bacteria</taxon>
        <taxon>Pseudomonadati</taxon>
        <taxon>Bacteroidota</taxon>
        <taxon>Flavobacteriia</taxon>
        <taxon>Flavobacteriales</taxon>
        <taxon>Flavobacteriaceae</taxon>
        <taxon>Flavobacterium</taxon>
    </lineage>
</organism>